<dbReference type="GeneID" id="120279647"/>
<dbReference type="FunFam" id="3.40.50.2000:FF:000182">
    <property type="entry name" value="UDP-N-acetylglucosamine transferase subunit ALG14 isogeny"/>
    <property type="match status" value="1"/>
</dbReference>
<dbReference type="Gene3D" id="3.40.50.2000">
    <property type="entry name" value="Glycogen Phosphorylase B"/>
    <property type="match status" value="1"/>
</dbReference>
<evidence type="ECO:0000256" key="3">
    <source>
        <dbReference type="ARBA" id="ARBA00017467"/>
    </source>
</evidence>
<organism evidence="9 10">
    <name type="scientific">Dioscorea cayennensis subsp. rotundata</name>
    <name type="common">White Guinea yam</name>
    <name type="synonym">Dioscorea rotundata</name>
    <dbReference type="NCBI Taxonomy" id="55577"/>
    <lineage>
        <taxon>Eukaryota</taxon>
        <taxon>Viridiplantae</taxon>
        <taxon>Streptophyta</taxon>
        <taxon>Embryophyta</taxon>
        <taxon>Tracheophyta</taxon>
        <taxon>Spermatophyta</taxon>
        <taxon>Magnoliopsida</taxon>
        <taxon>Liliopsida</taxon>
        <taxon>Dioscoreales</taxon>
        <taxon>Dioscoreaceae</taxon>
        <taxon>Dioscorea</taxon>
    </lineage>
</organism>
<dbReference type="GO" id="GO:0004577">
    <property type="term" value="F:N-acetylglucosaminyldiphosphodolichol N-acetylglucosaminyltransferase activity"/>
    <property type="evidence" value="ECO:0007669"/>
    <property type="project" value="TreeGrafter"/>
</dbReference>
<evidence type="ECO:0000256" key="1">
    <source>
        <dbReference type="ARBA" id="ARBA00004389"/>
    </source>
</evidence>
<sequence>MEEYLEAGFPKLVLLFVAIIISLIAIRLTYVFLRSGKPFVVPPERVSTMIVLGSGGHTAEMLSIVNVLNKERFSPRFYVSAATDNMSLQKAQVLEQSLLHQGKGNAEAAQFMQIYRSREVGQSYITSVGTSLIAIAHAIWFILKIRPQVIICNGPGTCIPLCVAAFMFKAAGLRWSSIFYIESIARVRKLSLSGLLLYKLHLTDQFVVQWPQLQSKYPRSQYVGRIM</sequence>
<protein>
    <recommendedName>
        <fullName evidence="3">UDP-N-acetylglucosamine transferase subunit ALG14</fullName>
    </recommendedName>
</protein>
<feature type="transmembrane region" description="Helical" evidence="8">
    <location>
        <begin position="12"/>
        <end position="33"/>
    </location>
</feature>
<dbReference type="Proteomes" id="UP001515500">
    <property type="component" value="Chromosome 16"/>
</dbReference>
<gene>
    <name evidence="10" type="primary">LOC120279647</name>
</gene>
<feature type="transmembrane region" description="Helical" evidence="8">
    <location>
        <begin position="124"/>
        <end position="143"/>
    </location>
</feature>
<comment type="similarity">
    <text evidence="2">Belongs to the ALG14 family.</text>
</comment>
<dbReference type="AlphaFoldDB" id="A0AB40CSQ8"/>
<dbReference type="Pfam" id="PF08660">
    <property type="entry name" value="Alg14"/>
    <property type="match status" value="1"/>
</dbReference>
<keyword evidence="6 8" id="KW-1133">Transmembrane helix</keyword>
<dbReference type="InterPro" id="IPR013969">
    <property type="entry name" value="Oligosacch_biosynth_Alg14"/>
</dbReference>
<keyword evidence="9" id="KW-1185">Reference proteome</keyword>
<keyword evidence="7 8" id="KW-0472">Membrane</keyword>
<keyword evidence="4 8" id="KW-0812">Transmembrane</keyword>
<comment type="subcellular location">
    <subcellularLocation>
        <location evidence="1">Endoplasmic reticulum membrane</location>
        <topology evidence="1">Single-pass membrane protein</topology>
    </subcellularLocation>
</comment>
<name>A0AB40CSQ8_DIOCR</name>
<evidence type="ECO:0000256" key="2">
    <source>
        <dbReference type="ARBA" id="ARBA00009731"/>
    </source>
</evidence>
<reference evidence="10" key="1">
    <citation type="submission" date="2025-08" db="UniProtKB">
        <authorList>
            <consortium name="RefSeq"/>
        </authorList>
    </citation>
    <scope>IDENTIFICATION</scope>
</reference>
<evidence type="ECO:0000256" key="4">
    <source>
        <dbReference type="ARBA" id="ARBA00022692"/>
    </source>
</evidence>
<proteinExistence type="inferred from homology"/>
<dbReference type="GO" id="GO:0043541">
    <property type="term" value="C:UDP-N-acetylglucosamine transferase complex"/>
    <property type="evidence" value="ECO:0007669"/>
    <property type="project" value="TreeGrafter"/>
</dbReference>
<evidence type="ECO:0000313" key="9">
    <source>
        <dbReference type="Proteomes" id="UP001515500"/>
    </source>
</evidence>
<dbReference type="RefSeq" id="XP_039142502.1">
    <property type="nucleotide sequence ID" value="XM_039286568.1"/>
</dbReference>
<dbReference type="GO" id="GO:0006488">
    <property type="term" value="P:dolichol-linked oligosaccharide biosynthetic process"/>
    <property type="evidence" value="ECO:0007669"/>
    <property type="project" value="InterPro"/>
</dbReference>
<evidence type="ECO:0000256" key="7">
    <source>
        <dbReference type="ARBA" id="ARBA00023136"/>
    </source>
</evidence>
<feature type="transmembrane region" description="Helical" evidence="8">
    <location>
        <begin position="45"/>
        <end position="68"/>
    </location>
</feature>
<evidence type="ECO:0000256" key="8">
    <source>
        <dbReference type="SAM" id="Phobius"/>
    </source>
</evidence>
<evidence type="ECO:0000256" key="6">
    <source>
        <dbReference type="ARBA" id="ARBA00022989"/>
    </source>
</evidence>
<keyword evidence="10" id="KW-0808">Transferase</keyword>
<accession>A0AB40CSQ8</accession>
<evidence type="ECO:0000256" key="5">
    <source>
        <dbReference type="ARBA" id="ARBA00022824"/>
    </source>
</evidence>
<keyword evidence="5" id="KW-0256">Endoplasmic reticulum</keyword>
<dbReference type="PANTHER" id="PTHR12154:SF4">
    <property type="entry name" value="UDP-N-ACETYLGLUCOSAMINE TRANSFERASE SUBUNIT ALG14 HOMOLOG"/>
    <property type="match status" value="1"/>
</dbReference>
<dbReference type="PANTHER" id="PTHR12154">
    <property type="entry name" value="GLYCOSYL TRANSFERASE-RELATED"/>
    <property type="match status" value="1"/>
</dbReference>
<evidence type="ECO:0000313" key="10">
    <source>
        <dbReference type="RefSeq" id="XP_039142502.1"/>
    </source>
</evidence>